<dbReference type="SUPFAM" id="SSF53756">
    <property type="entry name" value="UDP-Glycosyltransferase/glycogen phosphorylase"/>
    <property type="match status" value="1"/>
</dbReference>
<sequence>MKKKIFKLAFLLSHPIQYFSPLLEKITLHPDIDLTVYYCSLEGAREMIDVEFNEVVKWDIALLNNYKYKRLRNYSLIPSTHKKPLGLVNVGIIWEIFNGKYDAIIIHGWNYVTAWLAYITSILLRNPLFIRGDSSLYFELLKPSWKLLIKKLIFRILFKFVYGFLVVGSSNAKFYSYYGVPKSKMFWTPFAVDNDRFTKKYDELFSKKMETKKQLGIPHKKVVLLFCAKLINRKNPIDVLMAYEKVRYEDKALVFLGEGNLRKQLEEYAKSKGIENVFFTGFINQSQLPYYYLSSDIVVLPSIIEPWGLVVNEAMCFHLPIIVSNHVGCHPDLIKHGENGFVYTSGDTNELTLYLEKLFTQKELREKMGEKSYEIIKEWDYEQDIDGILKALQDCCKAKKK</sequence>
<evidence type="ECO:0000259" key="1">
    <source>
        <dbReference type="Pfam" id="PF00534"/>
    </source>
</evidence>
<accession>A0A1F5VUF6</accession>
<dbReference type="PANTHER" id="PTHR45947">
    <property type="entry name" value="SULFOQUINOVOSYL TRANSFERASE SQD2"/>
    <property type="match status" value="1"/>
</dbReference>
<name>A0A1F5VUF6_9BACT</name>
<dbReference type="InterPro" id="IPR050194">
    <property type="entry name" value="Glycosyltransferase_grp1"/>
</dbReference>
<dbReference type="PANTHER" id="PTHR45947:SF3">
    <property type="entry name" value="SULFOQUINOVOSYL TRANSFERASE SQD2"/>
    <property type="match status" value="1"/>
</dbReference>
<evidence type="ECO:0000313" key="3">
    <source>
        <dbReference type="Proteomes" id="UP000178943"/>
    </source>
</evidence>
<evidence type="ECO:0000313" key="2">
    <source>
        <dbReference type="EMBL" id="OGF67039.1"/>
    </source>
</evidence>
<dbReference type="AlphaFoldDB" id="A0A1F5VUF6"/>
<dbReference type="STRING" id="1817863.A2Y62_10820"/>
<dbReference type="Proteomes" id="UP000178943">
    <property type="component" value="Unassembled WGS sequence"/>
</dbReference>
<reference evidence="2 3" key="1">
    <citation type="journal article" date="2016" name="Nat. Commun.">
        <title>Thousands of microbial genomes shed light on interconnected biogeochemical processes in an aquifer system.</title>
        <authorList>
            <person name="Anantharaman K."/>
            <person name="Brown C.T."/>
            <person name="Hug L.A."/>
            <person name="Sharon I."/>
            <person name="Castelle C.J."/>
            <person name="Probst A.J."/>
            <person name="Thomas B.C."/>
            <person name="Singh A."/>
            <person name="Wilkins M.J."/>
            <person name="Karaoz U."/>
            <person name="Brodie E.L."/>
            <person name="Williams K.H."/>
            <person name="Hubbard S.S."/>
            <person name="Banfield J.F."/>
        </authorList>
    </citation>
    <scope>NUCLEOTIDE SEQUENCE [LARGE SCALE GENOMIC DNA]</scope>
</reference>
<proteinExistence type="predicted"/>
<organism evidence="2 3">
    <name type="scientific">Candidatus Fischerbacteria bacterium RBG_13_37_8</name>
    <dbReference type="NCBI Taxonomy" id="1817863"/>
    <lineage>
        <taxon>Bacteria</taxon>
        <taxon>Candidatus Fischeribacteriota</taxon>
    </lineage>
</organism>
<dbReference type="CDD" id="cd03801">
    <property type="entry name" value="GT4_PimA-like"/>
    <property type="match status" value="1"/>
</dbReference>
<protein>
    <recommendedName>
        <fullName evidence="1">Glycosyl transferase family 1 domain-containing protein</fullName>
    </recommendedName>
</protein>
<feature type="domain" description="Glycosyl transferase family 1" evidence="1">
    <location>
        <begin position="210"/>
        <end position="374"/>
    </location>
</feature>
<gene>
    <name evidence="2" type="ORF">A2Y62_10820</name>
</gene>
<dbReference type="InterPro" id="IPR001296">
    <property type="entry name" value="Glyco_trans_1"/>
</dbReference>
<dbReference type="GO" id="GO:0016757">
    <property type="term" value="F:glycosyltransferase activity"/>
    <property type="evidence" value="ECO:0007669"/>
    <property type="project" value="InterPro"/>
</dbReference>
<dbReference type="Pfam" id="PF00534">
    <property type="entry name" value="Glycos_transf_1"/>
    <property type="match status" value="1"/>
</dbReference>
<dbReference type="EMBL" id="MFGW01000074">
    <property type="protein sequence ID" value="OGF67039.1"/>
    <property type="molecule type" value="Genomic_DNA"/>
</dbReference>
<comment type="caution">
    <text evidence="2">The sequence shown here is derived from an EMBL/GenBank/DDBJ whole genome shotgun (WGS) entry which is preliminary data.</text>
</comment>
<dbReference type="Gene3D" id="3.40.50.2000">
    <property type="entry name" value="Glycogen Phosphorylase B"/>
    <property type="match status" value="2"/>
</dbReference>